<comment type="subcellular location">
    <subcellularLocation>
        <location evidence="1">Membrane</location>
        <topology evidence="1">Multi-pass membrane protein</topology>
    </subcellularLocation>
</comment>
<dbReference type="Proteomes" id="UP000663870">
    <property type="component" value="Unassembled WGS sequence"/>
</dbReference>
<keyword evidence="2 5" id="KW-0812">Transmembrane</keyword>
<keyword evidence="11" id="KW-1185">Reference proteome</keyword>
<evidence type="ECO:0000256" key="4">
    <source>
        <dbReference type="ARBA" id="ARBA00023136"/>
    </source>
</evidence>
<evidence type="ECO:0000313" key="10">
    <source>
        <dbReference type="EMBL" id="CAF3730336.1"/>
    </source>
</evidence>
<proteinExistence type="predicted"/>
<dbReference type="GO" id="GO:0016020">
    <property type="term" value="C:membrane"/>
    <property type="evidence" value="ECO:0007669"/>
    <property type="project" value="UniProtKB-SubCell"/>
</dbReference>
<dbReference type="Proteomes" id="UP000663874">
    <property type="component" value="Unassembled WGS sequence"/>
</dbReference>
<protein>
    <recommendedName>
        <fullName evidence="13">Tetraspanin</fullName>
    </recommendedName>
</protein>
<reference evidence="9" key="1">
    <citation type="submission" date="2021-02" db="EMBL/GenBank/DDBJ databases">
        <authorList>
            <person name="Nowell W R."/>
        </authorList>
    </citation>
    <scope>NUCLEOTIDE SEQUENCE</scope>
</reference>
<sequence>MNFPCGPLDTIQLIALILFALLTLQCLLGIGLGIGFLLQPPLYNTIVDLNSAFDKQTYFSIYAPHILLIIGSGLVAIPIILGIVGILRRRWLYLMICLALLSLYMACLSGAVASGFAYYDQLKQNLQNDASNYSTNLIWTSIRSTYNCTINNCVSTLDDIMHANKQRIGIISSVFLLVPLLTSIIIIFHMRRDVLYFK</sequence>
<dbReference type="EMBL" id="CAJNOL010000039">
    <property type="protein sequence ID" value="CAF0776028.1"/>
    <property type="molecule type" value="Genomic_DNA"/>
</dbReference>
<dbReference type="Proteomes" id="UP000663854">
    <property type="component" value="Unassembled WGS sequence"/>
</dbReference>
<dbReference type="Pfam" id="PF00335">
    <property type="entry name" value="Tetraspanin"/>
    <property type="match status" value="1"/>
</dbReference>
<evidence type="ECO:0000313" key="9">
    <source>
        <dbReference type="EMBL" id="CAF3713922.1"/>
    </source>
</evidence>
<feature type="transmembrane region" description="Helical" evidence="5">
    <location>
        <begin position="12"/>
        <end position="38"/>
    </location>
</feature>
<accession>A0A818VJ70</accession>
<feature type="transmembrane region" description="Helical" evidence="5">
    <location>
        <begin position="91"/>
        <end position="119"/>
    </location>
</feature>
<feature type="transmembrane region" description="Helical" evidence="5">
    <location>
        <begin position="168"/>
        <end position="188"/>
    </location>
</feature>
<evidence type="ECO:0008006" key="13">
    <source>
        <dbReference type="Google" id="ProtNLM"/>
    </source>
</evidence>
<evidence type="ECO:0000256" key="2">
    <source>
        <dbReference type="ARBA" id="ARBA00022692"/>
    </source>
</evidence>
<evidence type="ECO:0000256" key="3">
    <source>
        <dbReference type="ARBA" id="ARBA00022989"/>
    </source>
</evidence>
<evidence type="ECO:0000256" key="1">
    <source>
        <dbReference type="ARBA" id="ARBA00004141"/>
    </source>
</evidence>
<dbReference type="EMBL" id="CAJOBD010000283">
    <property type="protein sequence ID" value="CAF3634478.1"/>
    <property type="molecule type" value="Genomic_DNA"/>
</dbReference>
<dbReference type="AlphaFoldDB" id="A0A818VJ70"/>
<evidence type="ECO:0000313" key="8">
    <source>
        <dbReference type="EMBL" id="CAF3634478.1"/>
    </source>
</evidence>
<dbReference type="EMBL" id="CAJOBE010001094">
    <property type="protein sequence ID" value="CAF3713922.1"/>
    <property type="molecule type" value="Genomic_DNA"/>
</dbReference>
<keyword evidence="4 5" id="KW-0472">Membrane</keyword>
<dbReference type="InterPro" id="IPR018499">
    <property type="entry name" value="Tetraspanin/Peripherin"/>
</dbReference>
<dbReference type="Proteomes" id="UP000663823">
    <property type="component" value="Unassembled WGS sequence"/>
</dbReference>
<evidence type="ECO:0000313" key="12">
    <source>
        <dbReference type="Proteomes" id="UP000663874"/>
    </source>
</evidence>
<gene>
    <name evidence="9" type="ORF">FNK824_LOCUS10012</name>
    <name evidence="8" type="ORF">JBS370_LOCUS5462</name>
    <name evidence="7" type="ORF">JXQ802_LOCUS2969</name>
    <name evidence="10" type="ORF">OTI717_LOCUS14400</name>
    <name evidence="6" type="ORF">PYM288_LOCUS2572</name>
</gene>
<keyword evidence="3 5" id="KW-1133">Transmembrane helix</keyword>
<evidence type="ECO:0000256" key="5">
    <source>
        <dbReference type="SAM" id="Phobius"/>
    </source>
</evidence>
<dbReference type="EMBL" id="CAJOAX010001607">
    <property type="protein sequence ID" value="CAF3730336.1"/>
    <property type="molecule type" value="Genomic_DNA"/>
</dbReference>
<organism evidence="9 12">
    <name type="scientific">Rotaria sordida</name>
    <dbReference type="NCBI Taxonomy" id="392033"/>
    <lineage>
        <taxon>Eukaryota</taxon>
        <taxon>Metazoa</taxon>
        <taxon>Spiralia</taxon>
        <taxon>Gnathifera</taxon>
        <taxon>Rotifera</taxon>
        <taxon>Eurotatoria</taxon>
        <taxon>Bdelloidea</taxon>
        <taxon>Philodinida</taxon>
        <taxon>Philodinidae</taxon>
        <taxon>Rotaria</taxon>
    </lineage>
</organism>
<evidence type="ECO:0000313" key="7">
    <source>
        <dbReference type="EMBL" id="CAF0776028.1"/>
    </source>
</evidence>
<feature type="transmembrane region" description="Helical" evidence="5">
    <location>
        <begin position="58"/>
        <end position="84"/>
    </location>
</feature>
<name>A0A818VJ70_9BILA</name>
<dbReference type="Proteomes" id="UP000663836">
    <property type="component" value="Unassembled WGS sequence"/>
</dbReference>
<evidence type="ECO:0000313" key="6">
    <source>
        <dbReference type="EMBL" id="CAF0760462.1"/>
    </source>
</evidence>
<dbReference type="EMBL" id="CAJNOH010000017">
    <property type="protein sequence ID" value="CAF0760462.1"/>
    <property type="molecule type" value="Genomic_DNA"/>
</dbReference>
<comment type="caution">
    <text evidence="9">The sequence shown here is derived from an EMBL/GenBank/DDBJ whole genome shotgun (WGS) entry which is preliminary data.</text>
</comment>
<evidence type="ECO:0000313" key="11">
    <source>
        <dbReference type="Proteomes" id="UP000663870"/>
    </source>
</evidence>